<dbReference type="GO" id="GO:0016491">
    <property type="term" value="F:oxidoreductase activity"/>
    <property type="evidence" value="ECO:0007669"/>
    <property type="project" value="UniProtKB-KW"/>
</dbReference>
<keyword evidence="5" id="KW-1185">Reference proteome</keyword>
<comment type="similarity">
    <text evidence="1 3">Belongs to the short-chain dehydrogenases/reductases (SDR) family.</text>
</comment>
<evidence type="ECO:0000256" key="3">
    <source>
        <dbReference type="RuleBase" id="RU000363"/>
    </source>
</evidence>
<dbReference type="STRING" id="408657.SAMN04487995_2540"/>
<dbReference type="SUPFAM" id="SSF51735">
    <property type="entry name" value="NAD(P)-binding Rossmann-fold domains"/>
    <property type="match status" value="1"/>
</dbReference>
<protein>
    <submittedName>
        <fullName evidence="4">Short-chain dehydrogenase</fullName>
    </submittedName>
</protein>
<accession>A0A1H6UJ53</accession>
<sequence>MKSAIITGTSKGIGLATALAFARSGYNVFATMRNPDASTAFKETILSESLPITILKMDVNSDKSVDDCIAAIFEHTKEIDVLINNAGIERHGSIEEMDLTDFREVMETNYFGVLRCTKAIIPQMRRRKNGCIINISSVAGQIANTPLGIYAPTKYALEAVSEALAQELKPYNIRVAIVQPGIIDTDMSQGVRPMATSIYPQVNRFGGLFQASLKNPVPCSLVADKILEIAEGSSWKLRHPVGPDAIPFLGWRGSMTDEQWVDWNAAEDEEWFNAVQNTFGMNVRQ</sequence>
<dbReference type="InterPro" id="IPR051911">
    <property type="entry name" value="SDR_oxidoreductase"/>
</dbReference>
<gene>
    <name evidence="4" type="ORF">SAMN04487995_2540</name>
</gene>
<dbReference type="Proteomes" id="UP000199532">
    <property type="component" value="Unassembled WGS sequence"/>
</dbReference>
<organism evidence="4 5">
    <name type="scientific">Dyadobacter koreensis</name>
    <dbReference type="NCBI Taxonomy" id="408657"/>
    <lineage>
        <taxon>Bacteria</taxon>
        <taxon>Pseudomonadati</taxon>
        <taxon>Bacteroidota</taxon>
        <taxon>Cytophagia</taxon>
        <taxon>Cytophagales</taxon>
        <taxon>Spirosomataceae</taxon>
        <taxon>Dyadobacter</taxon>
    </lineage>
</organism>
<dbReference type="AlphaFoldDB" id="A0A1H6UJ53"/>
<name>A0A1H6UJ53_9BACT</name>
<proteinExistence type="inferred from homology"/>
<evidence type="ECO:0000313" key="5">
    <source>
        <dbReference type="Proteomes" id="UP000199532"/>
    </source>
</evidence>
<dbReference type="Pfam" id="PF00106">
    <property type="entry name" value="adh_short"/>
    <property type="match status" value="1"/>
</dbReference>
<dbReference type="Gene3D" id="3.40.50.720">
    <property type="entry name" value="NAD(P)-binding Rossmann-like Domain"/>
    <property type="match status" value="1"/>
</dbReference>
<dbReference type="PANTHER" id="PTHR43976">
    <property type="entry name" value="SHORT CHAIN DEHYDROGENASE"/>
    <property type="match status" value="1"/>
</dbReference>
<dbReference type="InterPro" id="IPR036291">
    <property type="entry name" value="NAD(P)-bd_dom_sf"/>
</dbReference>
<evidence type="ECO:0000256" key="2">
    <source>
        <dbReference type="ARBA" id="ARBA00023002"/>
    </source>
</evidence>
<dbReference type="CDD" id="cd05374">
    <property type="entry name" value="17beta-HSD-like_SDR_c"/>
    <property type="match status" value="1"/>
</dbReference>
<evidence type="ECO:0000256" key="1">
    <source>
        <dbReference type="ARBA" id="ARBA00006484"/>
    </source>
</evidence>
<dbReference type="InterPro" id="IPR002347">
    <property type="entry name" value="SDR_fam"/>
</dbReference>
<dbReference type="PRINTS" id="PR00080">
    <property type="entry name" value="SDRFAMILY"/>
</dbReference>
<dbReference type="PANTHER" id="PTHR43976:SF16">
    <property type="entry name" value="SHORT-CHAIN DEHYDROGENASE_REDUCTASE FAMILY PROTEIN"/>
    <property type="match status" value="1"/>
</dbReference>
<dbReference type="OrthoDB" id="9786056at2"/>
<reference evidence="4 5" key="1">
    <citation type="submission" date="2016-10" db="EMBL/GenBank/DDBJ databases">
        <authorList>
            <person name="de Groot N.N."/>
        </authorList>
    </citation>
    <scope>NUCLEOTIDE SEQUENCE [LARGE SCALE GENOMIC DNA]</scope>
    <source>
        <strain evidence="4 5">DSM 19938</strain>
    </source>
</reference>
<evidence type="ECO:0000313" key="4">
    <source>
        <dbReference type="EMBL" id="SEI91736.1"/>
    </source>
</evidence>
<keyword evidence="2" id="KW-0560">Oxidoreductase</keyword>
<dbReference type="RefSeq" id="WP_090335551.1">
    <property type="nucleotide sequence ID" value="NZ_FNXY01000004.1"/>
</dbReference>
<dbReference type="PRINTS" id="PR00081">
    <property type="entry name" value="GDHRDH"/>
</dbReference>
<dbReference type="EMBL" id="FNXY01000004">
    <property type="protein sequence ID" value="SEI91736.1"/>
    <property type="molecule type" value="Genomic_DNA"/>
</dbReference>